<evidence type="ECO:0000256" key="6">
    <source>
        <dbReference type="ARBA" id="ARBA00022679"/>
    </source>
</evidence>
<dbReference type="Gene3D" id="1.10.510.10">
    <property type="entry name" value="Transferase(Phosphotransferase) domain 1"/>
    <property type="match status" value="1"/>
</dbReference>
<evidence type="ECO:0000313" key="22">
    <source>
        <dbReference type="EMBL" id="KAK1416211.1"/>
    </source>
</evidence>
<keyword evidence="14" id="KW-0472">Membrane</keyword>
<comment type="function">
    <text evidence="18">Binds amino acids.</text>
</comment>
<evidence type="ECO:0000256" key="19">
    <source>
        <dbReference type="SAM" id="MobiDB-lite"/>
    </source>
</evidence>
<comment type="caution">
    <text evidence="22">The sequence shown here is derived from an EMBL/GenBank/DDBJ whole genome shotgun (WGS) entry which is preliminary data.</text>
</comment>
<gene>
    <name evidence="22" type="ORF">QVD17_32000</name>
</gene>
<keyword evidence="23" id="KW-1185">Reference proteome</keyword>
<keyword evidence="13" id="KW-1133">Transmembrane helix</keyword>
<evidence type="ECO:0000256" key="15">
    <source>
        <dbReference type="ARBA" id="ARBA00023170"/>
    </source>
</evidence>
<evidence type="ECO:0000256" key="4">
    <source>
        <dbReference type="ARBA" id="ARBA00022475"/>
    </source>
</evidence>
<dbReference type="InterPro" id="IPR017441">
    <property type="entry name" value="Protein_kinase_ATP_BS"/>
</dbReference>
<comment type="similarity">
    <text evidence="3">In the C-terminal section; belongs to the protein kinase superfamily. Ser/Thr protein kinase family.</text>
</comment>
<evidence type="ECO:0000259" key="20">
    <source>
        <dbReference type="PROSITE" id="PS50011"/>
    </source>
</evidence>
<feature type="region of interest" description="Disordered" evidence="19">
    <location>
        <begin position="338"/>
        <end position="369"/>
    </location>
</feature>
<dbReference type="Pfam" id="PF01842">
    <property type="entry name" value="ACT"/>
    <property type="match status" value="1"/>
</dbReference>
<dbReference type="InterPro" id="IPR045865">
    <property type="entry name" value="ACT-like_dom_sf"/>
</dbReference>
<comment type="subcellular location">
    <subcellularLocation>
        <location evidence="1">Cell membrane</location>
        <topology evidence="1">Single-pass type I membrane protein</topology>
    </subcellularLocation>
</comment>
<feature type="domain" description="ACT" evidence="21">
    <location>
        <begin position="526"/>
        <end position="606"/>
    </location>
</feature>
<sequence>MLPLSEPESLCRRFSLSDIISATNNFSSNLIIGKGSFGYVYEGTIVMEPGNTTTVAVKRRSSNSKQGLVEFWTEVKLLSKCRHAHLISLIGYCVDHEANEMILVYEYMPNGTLADHIYKKNEKSVFLSWEQRLKICIGVGRGLEYLHTGTGIKQTVIHRDVKSSNILLDADWEAKISDFGLCKRRMAGIAAIASVKGTCGYMDPHYCKTHELSMKTDVYAVGVVLLEVLCGRRSLDFEVADRQKRLVVWAEQCIREGVAYRIIDPRLRGSVADDGLRIFLDITLKCLEDRPKKRPTLAEVVGKLEIALASQYTTYSSSFSVDGEIFEHFNQVAYSSTSANSDVDPSWRTVEAGSSKSGSVQDPGSETNGVTIDRKCLELKSWSEKNDVPVDLQSSWVKANAPIAATSDDKDDVYEKLFRRINPLSVVIDNESCKNATVIEVNGIYRHEILLEVVQLLTDMNFIFTRASMTLDGLWSMNVFSVTDLRGNKVTDEKILDYIQKVLGSDTSFTGSIKSVGLAKSADLTVIELIGTDRPGLLSEVCTVLLDLRCNVVKLNSWTHNKRAAFIILLADVESGAAITDPMRLYNIKKTLCDVLAVNNNDEKGANIAVTHGVHTERRLHQMMFADGDYERGNDVDLDKSRRPDVSVVNWYYKKCSVVTIRCRDRPKLLFDTICTLTDMGYVVLHGHVNFDRTEAFQEYCIRYVDGLAVQSDFERQRVILCIKAAIERRVSEDLRLELCTLDRLGLLSDVTRLFRENSLMVTRAEVETQGDKAIYAFYVRDASGYSVDSKIIHSISTEIGVTILEVKHNPRDLDRAPQCSPSRYLFGSLYNLGIKPFANIKINFFL</sequence>
<feature type="domain" description="Protein kinase" evidence="20">
    <location>
        <begin position="26"/>
        <end position="308"/>
    </location>
</feature>
<evidence type="ECO:0000259" key="21">
    <source>
        <dbReference type="PROSITE" id="PS51671"/>
    </source>
</evidence>
<keyword evidence="12 17" id="KW-0067">ATP-binding</keyword>
<dbReference type="InterPro" id="IPR002912">
    <property type="entry name" value="ACT_dom"/>
</dbReference>
<feature type="domain" description="ACT" evidence="21">
    <location>
        <begin position="736"/>
        <end position="819"/>
    </location>
</feature>
<evidence type="ECO:0000256" key="8">
    <source>
        <dbReference type="ARBA" id="ARBA00022729"/>
    </source>
</evidence>
<evidence type="ECO:0000256" key="10">
    <source>
        <dbReference type="ARBA" id="ARBA00022741"/>
    </source>
</evidence>
<dbReference type="PROSITE" id="PS50011">
    <property type="entry name" value="PROTEIN_KINASE_DOM"/>
    <property type="match status" value="1"/>
</dbReference>
<keyword evidence="7" id="KW-0812">Transmembrane</keyword>
<dbReference type="FunFam" id="1.10.510.10:FF:000240">
    <property type="entry name" value="Lectin-domain containing receptor kinase A4.3"/>
    <property type="match status" value="1"/>
</dbReference>
<dbReference type="Pfam" id="PF00069">
    <property type="entry name" value="Pkinase"/>
    <property type="match status" value="1"/>
</dbReference>
<dbReference type="FunFam" id="3.30.200.20:FF:000039">
    <property type="entry name" value="receptor-like protein kinase FERONIA"/>
    <property type="match status" value="1"/>
</dbReference>
<dbReference type="Gene3D" id="3.30.70.260">
    <property type="match status" value="1"/>
</dbReference>
<evidence type="ECO:0000256" key="2">
    <source>
        <dbReference type="ARBA" id="ARBA00008536"/>
    </source>
</evidence>
<dbReference type="SUPFAM" id="SSF56112">
    <property type="entry name" value="Protein kinase-like (PK-like)"/>
    <property type="match status" value="1"/>
</dbReference>
<dbReference type="PANTHER" id="PTHR31096:SF22">
    <property type="entry name" value="ACT DOMAIN-CONTAINING PROTEIN ACR4"/>
    <property type="match status" value="1"/>
</dbReference>
<reference evidence="22" key="1">
    <citation type="journal article" date="2023" name="bioRxiv">
        <title>Improved chromosome-level genome assembly for marigold (Tagetes erecta).</title>
        <authorList>
            <person name="Jiang F."/>
            <person name="Yuan L."/>
            <person name="Wang S."/>
            <person name="Wang H."/>
            <person name="Xu D."/>
            <person name="Wang A."/>
            <person name="Fan W."/>
        </authorList>
    </citation>
    <scope>NUCLEOTIDE SEQUENCE</scope>
    <source>
        <strain evidence="22">WSJ</strain>
        <tissue evidence="22">Leaf</tissue>
    </source>
</reference>
<dbReference type="InterPro" id="IPR011009">
    <property type="entry name" value="Kinase-like_dom_sf"/>
</dbReference>
<dbReference type="SMART" id="SM00220">
    <property type="entry name" value="S_TKc"/>
    <property type="match status" value="1"/>
</dbReference>
<dbReference type="CDD" id="cd14066">
    <property type="entry name" value="STKc_IRAK"/>
    <property type="match status" value="1"/>
</dbReference>
<protein>
    <recommendedName>
        <fullName evidence="18">ACT domain-containing protein ACR</fullName>
    </recommendedName>
    <alternativeName>
        <fullName evidence="18">Protein ACT DOMAIN REPEATS</fullName>
    </alternativeName>
</protein>
<keyword evidence="4" id="KW-1003">Cell membrane</keyword>
<dbReference type="Proteomes" id="UP001229421">
    <property type="component" value="Unassembled WGS sequence"/>
</dbReference>
<evidence type="ECO:0000256" key="7">
    <source>
        <dbReference type="ARBA" id="ARBA00022692"/>
    </source>
</evidence>
<dbReference type="InterPro" id="IPR000719">
    <property type="entry name" value="Prot_kinase_dom"/>
</dbReference>
<evidence type="ECO:0000256" key="5">
    <source>
        <dbReference type="ARBA" id="ARBA00022527"/>
    </source>
</evidence>
<dbReference type="PROSITE" id="PS00107">
    <property type="entry name" value="PROTEIN_KINASE_ATP"/>
    <property type="match status" value="1"/>
</dbReference>
<evidence type="ECO:0000256" key="13">
    <source>
        <dbReference type="ARBA" id="ARBA00022989"/>
    </source>
</evidence>
<dbReference type="GO" id="GO:0002229">
    <property type="term" value="P:defense response to oomycetes"/>
    <property type="evidence" value="ECO:0007669"/>
    <property type="project" value="UniProtKB-ARBA"/>
</dbReference>
<feature type="compositionally biased region" description="Polar residues" evidence="19">
    <location>
        <begin position="352"/>
        <end position="369"/>
    </location>
</feature>
<comment type="similarity">
    <text evidence="2">In the N-terminal section; belongs to the leguminous lectin family.</text>
</comment>
<evidence type="ECO:0000256" key="12">
    <source>
        <dbReference type="ARBA" id="ARBA00022840"/>
    </source>
</evidence>
<dbReference type="GO" id="GO:0016597">
    <property type="term" value="F:amino acid binding"/>
    <property type="evidence" value="ECO:0007669"/>
    <property type="project" value="UniProtKB-UniRule"/>
</dbReference>
<proteinExistence type="inferred from homology"/>
<dbReference type="PROSITE" id="PS51671">
    <property type="entry name" value="ACT"/>
    <property type="match status" value="2"/>
</dbReference>
<evidence type="ECO:0000256" key="14">
    <source>
        <dbReference type="ARBA" id="ARBA00023136"/>
    </source>
</evidence>
<keyword evidence="11" id="KW-0418">Kinase</keyword>
<keyword evidence="15" id="KW-0675">Receptor</keyword>
<dbReference type="Gene3D" id="3.30.200.20">
    <property type="entry name" value="Phosphorylase Kinase, domain 1"/>
    <property type="match status" value="1"/>
</dbReference>
<keyword evidence="9 18" id="KW-0677">Repeat</keyword>
<evidence type="ECO:0000256" key="9">
    <source>
        <dbReference type="ARBA" id="ARBA00022737"/>
    </source>
</evidence>
<keyword evidence="10 17" id="KW-0547">Nucleotide-binding</keyword>
<dbReference type="SUPFAM" id="SSF55021">
    <property type="entry name" value="ACT-like"/>
    <property type="match status" value="3"/>
</dbReference>
<evidence type="ECO:0000256" key="11">
    <source>
        <dbReference type="ARBA" id="ARBA00022777"/>
    </source>
</evidence>
<dbReference type="GO" id="GO:0005886">
    <property type="term" value="C:plasma membrane"/>
    <property type="evidence" value="ECO:0007669"/>
    <property type="project" value="UniProtKB-SubCell"/>
</dbReference>
<name>A0AAD8K787_TARER</name>
<evidence type="ECO:0000256" key="16">
    <source>
        <dbReference type="ARBA" id="ARBA00023180"/>
    </source>
</evidence>
<keyword evidence="8" id="KW-0732">Signal</keyword>
<evidence type="ECO:0000256" key="17">
    <source>
        <dbReference type="PROSITE-ProRule" id="PRU10141"/>
    </source>
</evidence>
<dbReference type="EMBL" id="JAUHHV010000008">
    <property type="protein sequence ID" value="KAK1416211.1"/>
    <property type="molecule type" value="Genomic_DNA"/>
</dbReference>
<dbReference type="InterPro" id="IPR008271">
    <property type="entry name" value="Ser/Thr_kinase_AS"/>
</dbReference>
<evidence type="ECO:0000256" key="1">
    <source>
        <dbReference type="ARBA" id="ARBA00004251"/>
    </source>
</evidence>
<keyword evidence="16" id="KW-0325">Glycoprotein</keyword>
<accession>A0AAD8K787</accession>
<evidence type="ECO:0000256" key="18">
    <source>
        <dbReference type="RuleBase" id="RU369043"/>
    </source>
</evidence>
<dbReference type="InterPro" id="IPR040217">
    <property type="entry name" value="ACR1-12"/>
</dbReference>
<dbReference type="AlphaFoldDB" id="A0AAD8K787"/>
<organism evidence="22 23">
    <name type="scientific">Tagetes erecta</name>
    <name type="common">African marigold</name>
    <dbReference type="NCBI Taxonomy" id="13708"/>
    <lineage>
        <taxon>Eukaryota</taxon>
        <taxon>Viridiplantae</taxon>
        <taxon>Streptophyta</taxon>
        <taxon>Embryophyta</taxon>
        <taxon>Tracheophyta</taxon>
        <taxon>Spermatophyta</taxon>
        <taxon>Magnoliopsida</taxon>
        <taxon>eudicotyledons</taxon>
        <taxon>Gunneridae</taxon>
        <taxon>Pentapetalae</taxon>
        <taxon>asterids</taxon>
        <taxon>campanulids</taxon>
        <taxon>Asterales</taxon>
        <taxon>Asteraceae</taxon>
        <taxon>Asteroideae</taxon>
        <taxon>Heliantheae alliance</taxon>
        <taxon>Tageteae</taxon>
        <taxon>Tagetes</taxon>
    </lineage>
</organism>
<feature type="binding site" evidence="17">
    <location>
        <position position="58"/>
    </location>
    <ligand>
        <name>ATP</name>
        <dbReference type="ChEBI" id="CHEBI:30616"/>
    </ligand>
</feature>
<dbReference type="PANTHER" id="PTHR31096">
    <property type="entry name" value="ACT DOMAIN-CONTAINING PROTEIN ACR4-RELATED"/>
    <property type="match status" value="1"/>
</dbReference>
<keyword evidence="5" id="KW-0723">Serine/threonine-protein kinase</keyword>
<evidence type="ECO:0000313" key="23">
    <source>
        <dbReference type="Proteomes" id="UP001229421"/>
    </source>
</evidence>
<dbReference type="PROSITE" id="PS00108">
    <property type="entry name" value="PROTEIN_KINASE_ST"/>
    <property type="match status" value="1"/>
</dbReference>
<evidence type="ECO:0000256" key="3">
    <source>
        <dbReference type="ARBA" id="ARBA00010217"/>
    </source>
</evidence>
<dbReference type="GO" id="GO:0004674">
    <property type="term" value="F:protein serine/threonine kinase activity"/>
    <property type="evidence" value="ECO:0007669"/>
    <property type="project" value="UniProtKB-KW"/>
</dbReference>
<keyword evidence="6" id="KW-0808">Transferase</keyword>
<dbReference type="CDD" id="cd04897">
    <property type="entry name" value="ACT_ACR_3"/>
    <property type="match status" value="1"/>
</dbReference>
<dbReference type="GO" id="GO:0005524">
    <property type="term" value="F:ATP binding"/>
    <property type="evidence" value="ECO:0007669"/>
    <property type="project" value="UniProtKB-UniRule"/>
</dbReference>